<feature type="chain" id="PRO_5012586623" evidence="1">
    <location>
        <begin position="27"/>
        <end position="111"/>
    </location>
</feature>
<sequence>MRSLAAITLCLSAVVAITAIVRPAAAFEVQSGGVPLSAAAVSQLGNRVGNAPPNAAGPVGAFPPWMGNSRTNGLALASGAMGGGLQLPGRAGGVATADRAAMNEQLFGIKR</sequence>
<name>A0A2B8BGZ2_9PROT</name>
<dbReference type="EMBL" id="PDKW01000040">
    <property type="protein sequence ID" value="PGH56989.1"/>
    <property type="molecule type" value="Genomic_DNA"/>
</dbReference>
<proteinExistence type="predicted"/>
<organism evidence="2 3">
    <name type="scientific">Azospirillum palustre</name>
    <dbReference type="NCBI Taxonomy" id="2044885"/>
    <lineage>
        <taxon>Bacteria</taxon>
        <taxon>Pseudomonadati</taxon>
        <taxon>Pseudomonadota</taxon>
        <taxon>Alphaproteobacteria</taxon>
        <taxon>Rhodospirillales</taxon>
        <taxon>Azospirillaceae</taxon>
        <taxon>Azospirillum</taxon>
    </lineage>
</organism>
<keyword evidence="1" id="KW-0732">Signal</keyword>
<evidence type="ECO:0000256" key="1">
    <source>
        <dbReference type="SAM" id="SignalP"/>
    </source>
</evidence>
<gene>
    <name evidence="2" type="ORF">CRT60_10835</name>
</gene>
<accession>A0A2B8BGZ2</accession>
<dbReference type="Proteomes" id="UP000225379">
    <property type="component" value="Unassembled WGS sequence"/>
</dbReference>
<feature type="signal peptide" evidence="1">
    <location>
        <begin position="1"/>
        <end position="26"/>
    </location>
</feature>
<comment type="caution">
    <text evidence="2">The sequence shown here is derived from an EMBL/GenBank/DDBJ whole genome shotgun (WGS) entry which is preliminary data.</text>
</comment>
<keyword evidence="3" id="KW-1185">Reference proteome</keyword>
<dbReference type="AlphaFoldDB" id="A0A2B8BGZ2"/>
<dbReference type="OrthoDB" id="7308151at2"/>
<evidence type="ECO:0000313" key="3">
    <source>
        <dbReference type="Proteomes" id="UP000225379"/>
    </source>
</evidence>
<evidence type="ECO:0000313" key="2">
    <source>
        <dbReference type="EMBL" id="PGH56989.1"/>
    </source>
</evidence>
<dbReference type="RefSeq" id="WP_098736440.1">
    <property type="nucleotide sequence ID" value="NZ_PDKW01000040.1"/>
</dbReference>
<reference evidence="3" key="1">
    <citation type="submission" date="2017-10" db="EMBL/GenBank/DDBJ databases">
        <authorList>
            <person name="Kravchenko I.K."/>
            <person name="Grouzdev D.S."/>
        </authorList>
    </citation>
    <scope>NUCLEOTIDE SEQUENCE [LARGE SCALE GENOMIC DNA]</scope>
    <source>
        <strain evidence="3">B2</strain>
    </source>
</reference>
<protein>
    <submittedName>
        <fullName evidence="2">Uncharacterized protein</fullName>
    </submittedName>
</protein>